<gene>
    <name evidence="2" type="ORF">MT2528_0875</name>
    <name evidence="3" type="ORF">NVI5450_0836</name>
</gene>
<dbReference type="InterPro" id="IPR001087">
    <property type="entry name" value="GDSL"/>
</dbReference>
<organism evidence="3 5">
    <name type="scientific">Moritella viscosa</name>
    <dbReference type="NCBI Taxonomy" id="80854"/>
    <lineage>
        <taxon>Bacteria</taxon>
        <taxon>Pseudomonadati</taxon>
        <taxon>Pseudomonadota</taxon>
        <taxon>Gammaproteobacteria</taxon>
        <taxon>Alteromonadales</taxon>
        <taxon>Moritellaceae</taxon>
        <taxon>Moritella</taxon>
    </lineage>
</organism>
<dbReference type="PANTHER" id="PTHR45642:SF141">
    <property type="entry name" value="SECRETED EFFECTOR PROTEIN SSEJ"/>
    <property type="match status" value="1"/>
</dbReference>
<reference evidence="2 4" key="1">
    <citation type="submission" date="2016-11" db="EMBL/GenBank/DDBJ databases">
        <authorList>
            <person name="Klemetsen T."/>
        </authorList>
    </citation>
    <scope>NUCLEOTIDE SEQUENCE [LARGE SCALE GENOMIC DNA]</scope>
    <source>
        <strain evidence="2">MT 2528</strain>
    </source>
</reference>
<dbReference type="OrthoDB" id="5292073at2"/>
<dbReference type="InterPro" id="IPR036514">
    <property type="entry name" value="SGNH_hydro_sf"/>
</dbReference>
<dbReference type="GeneID" id="61294615"/>
<proteinExistence type="predicted"/>
<name>A0A1L0AM51_9GAMM</name>
<protein>
    <submittedName>
        <fullName evidence="2 3">Phospholipase</fullName>
    </submittedName>
</protein>
<feature type="chain" id="PRO_5010344256" evidence="1">
    <location>
        <begin position="19"/>
        <end position="414"/>
    </location>
</feature>
<dbReference type="Pfam" id="PF00657">
    <property type="entry name" value="Lipase_GDSL"/>
    <property type="match status" value="1"/>
</dbReference>
<dbReference type="Proteomes" id="UP000183794">
    <property type="component" value="Unassembled WGS sequence"/>
</dbReference>
<dbReference type="PANTHER" id="PTHR45642">
    <property type="entry name" value="GDSL ESTERASE/LIPASE EXL3"/>
    <property type="match status" value="1"/>
</dbReference>
<dbReference type="EMBL" id="FPLJ01000028">
    <property type="protein sequence ID" value="SGY85613.1"/>
    <property type="molecule type" value="Genomic_DNA"/>
</dbReference>
<dbReference type="AlphaFoldDB" id="A0A1L0AM51"/>
<keyword evidence="4" id="KW-1185">Reference proteome</keyword>
<dbReference type="GO" id="GO:0016788">
    <property type="term" value="F:hydrolase activity, acting on ester bonds"/>
    <property type="evidence" value="ECO:0007669"/>
    <property type="project" value="InterPro"/>
</dbReference>
<dbReference type="EMBL" id="FPLD01000032">
    <property type="protein sequence ID" value="SGY88130.1"/>
    <property type="molecule type" value="Genomic_DNA"/>
</dbReference>
<reference evidence="3 5" key="2">
    <citation type="submission" date="2016-11" db="EMBL/GenBank/DDBJ databases">
        <authorList>
            <person name="Jaros S."/>
            <person name="Januszkiewicz K."/>
            <person name="Wedrychowicz H."/>
        </authorList>
    </citation>
    <scope>NUCLEOTIDE SEQUENCE [LARGE SCALE GENOMIC DNA]</scope>
    <source>
        <strain evidence="3">NVI 5450</strain>
    </source>
</reference>
<evidence type="ECO:0000256" key="1">
    <source>
        <dbReference type="SAM" id="SignalP"/>
    </source>
</evidence>
<keyword evidence="1" id="KW-0732">Signal</keyword>
<evidence type="ECO:0000313" key="5">
    <source>
        <dbReference type="Proteomes" id="UP000183794"/>
    </source>
</evidence>
<evidence type="ECO:0000313" key="3">
    <source>
        <dbReference type="EMBL" id="SGY88130.1"/>
    </source>
</evidence>
<evidence type="ECO:0000313" key="2">
    <source>
        <dbReference type="EMBL" id="SGY85613.1"/>
    </source>
</evidence>
<sequence length="414" mass="47089">MKKIILAALLLLPVTAFASSNELVKSITAEKIQHVQSSETYTYVRCWYRPHYNHDDPATDWKWALNENGSYYTIRGYWYSSTSFMNMFYTTSPQEQIMAKCAETLDVTHDTADITYFAADNKYSYNHSIWINDNSEQPDAINKIISFGDSISDTGNFFNGAQWQAPNKNSWFLGHFTNGFVWTEYLAKEKALPLYTWAVGGSAGNTQHEVLSGIHDQVDSYINYIAMAKNYRPKNSLFTLEFGLNDFVNYDRSVIDVSNDFSYALERLTDNGAQNILILNLPDATKAPQFKYSTEEHAKIVKQKIKAFNLFIKKSINEYQNKGINIALFDTNTLIKNIINTPEKYGFSNAKDACLNINRSSTVDYFISHALTSECASGGSDDYVFWGVTHPTTQTHKVIAEQISGSKLNQFKFQ</sequence>
<dbReference type="Proteomes" id="UP000182660">
    <property type="component" value="Unassembled WGS sequence"/>
</dbReference>
<dbReference type="InterPro" id="IPR050592">
    <property type="entry name" value="GDSL_lipolytic_enzyme"/>
</dbReference>
<feature type="signal peptide" evidence="1">
    <location>
        <begin position="1"/>
        <end position="18"/>
    </location>
</feature>
<dbReference type="SUPFAM" id="SSF52266">
    <property type="entry name" value="SGNH hydrolase"/>
    <property type="match status" value="1"/>
</dbReference>
<dbReference type="CDD" id="cd01846">
    <property type="entry name" value="fatty_acyltransferase_like"/>
    <property type="match status" value="1"/>
</dbReference>
<dbReference type="RefSeq" id="WP_045109638.1">
    <property type="nucleotide sequence ID" value="NZ_CAWQZC010000052.1"/>
</dbReference>
<evidence type="ECO:0000313" key="4">
    <source>
        <dbReference type="Proteomes" id="UP000182660"/>
    </source>
</evidence>
<dbReference type="Gene3D" id="3.40.50.1110">
    <property type="entry name" value="SGNH hydrolase"/>
    <property type="match status" value="1"/>
</dbReference>
<accession>A0A1L0AM51</accession>